<protein>
    <submittedName>
        <fullName evidence="8">TraM recognition domain-containing protein</fullName>
    </submittedName>
</protein>
<organism evidence="8 9">
    <name type="scientific">Nocardia rhamnosiphila</name>
    <dbReference type="NCBI Taxonomy" id="426716"/>
    <lineage>
        <taxon>Bacteria</taxon>
        <taxon>Bacillati</taxon>
        <taxon>Actinomycetota</taxon>
        <taxon>Actinomycetes</taxon>
        <taxon>Mycobacteriales</taxon>
        <taxon>Nocardiaceae</taxon>
        <taxon>Nocardia</taxon>
    </lineage>
</organism>
<dbReference type="PANTHER" id="PTHR37937:SF1">
    <property type="entry name" value="CONJUGATIVE TRANSFER: DNA TRANSPORT"/>
    <property type="match status" value="1"/>
</dbReference>
<dbReference type="SUPFAM" id="SSF52540">
    <property type="entry name" value="P-loop containing nucleoside triphosphate hydrolases"/>
    <property type="match status" value="1"/>
</dbReference>
<comment type="subcellular location">
    <subcellularLocation>
        <location evidence="1">Cell membrane</location>
        <topology evidence="1">Multi-pass membrane protein</topology>
    </subcellularLocation>
</comment>
<sequence length="611" mass="65726">MKQPGGSDLSAFGPLIAVTGGIGLSQATAASMWLGEHWYGAPAQENMTWHPLKLPIFLMTEQLEWTTAATGGAVTLGTGTALAAVGSVWAWRAGCRKCKALYRDRGRIRKEAIDSQARYMAKGKELAGLGLKAVRAKAEQLGVQLRDGDVPGVLIGQAVSDGTKLYGSYEDLHLDIWGPRQGKSTSRVIPAVLEAPGAVVATSNKRDVVDATRALRSTDGRTAWVFDPQGVAGEPPTWYWNPLAWVRDGGVDAQVRAAELAGHFAVAGDASSKDAFFDPEGEDLLAGLFLAAALAEEPITKVYRWVTNPNDKTAIKLLDEHGHDLLAAGLSDQYYAPDKQRSGVFSTAKKMAAALKFAHITPWITAPAPGEEPRKEFTVSEFVGSRDTLFPLSEEGKGSAGPLLVALCHAVNKESKIVASRSPGGRLPVPMTLVLDEAANIVKWADLPAQYSHFGSRGIVVMTILQSWSQGVRCWGAEAMQAMWSAANVKVLGSGLDERDFLESRAQIIGNHYEQSTSLSKGRESRSTTLSRVTEPTLTASDLAGMPRGRLVVFTSGNRPTLCQAVPWMERPYAAEVRAALADIQYTPEPEVARPQLRVVPTQSDEEEKSA</sequence>
<dbReference type="EMBL" id="JBEYBF010000045">
    <property type="protein sequence ID" value="MEU1956788.1"/>
    <property type="molecule type" value="Genomic_DNA"/>
</dbReference>
<dbReference type="RefSeq" id="WP_356959864.1">
    <property type="nucleotide sequence ID" value="NZ_JBEYBD010000037.1"/>
</dbReference>
<dbReference type="Proteomes" id="UP001550628">
    <property type="component" value="Unassembled WGS sequence"/>
</dbReference>
<feature type="region of interest" description="Disordered" evidence="6">
    <location>
        <begin position="514"/>
        <end position="533"/>
    </location>
</feature>
<dbReference type="InterPro" id="IPR051539">
    <property type="entry name" value="T4SS-coupling_protein"/>
</dbReference>
<feature type="region of interest" description="Disordered" evidence="6">
    <location>
        <begin position="590"/>
        <end position="611"/>
    </location>
</feature>
<reference evidence="8 9" key="1">
    <citation type="submission" date="2024-06" db="EMBL/GenBank/DDBJ databases">
        <title>The Natural Products Discovery Center: Release of the First 8490 Sequenced Strains for Exploring Actinobacteria Biosynthetic Diversity.</title>
        <authorList>
            <person name="Kalkreuter E."/>
            <person name="Kautsar S.A."/>
            <person name="Yang D."/>
            <person name="Bader C.D."/>
            <person name="Teijaro C.N."/>
            <person name="Fluegel L."/>
            <person name="Davis C.M."/>
            <person name="Simpson J.R."/>
            <person name="Lauterbach L."/>
            <person name="Steele A.D."/>
            <person name="Gui C."/>
            <person name="Meng S."/>
            <person name="Li G."/>
            <person name="Viehrig K."/>
            <person name="Ye F."/>
            <person name="Su P."/>
            <person name="Kiefer A.F."/>
            <person name="Nichols A."/>
            <person name="Cepeda A.J."/>
            <person name="Yan W."/>
            <person name="Fan B."/>
            <person name="Jiang Y."/>
            <person name="Adhikari A."/>
            <person name="Zheng C.-J."/>
            <person name="Schuster L."/>
            <person name="Cowan T.M."/>
            <person name="Smanski M.J."/>
            <person name="Chevrette M.G."/>
            <person name="De Carvalho L.P.S."/>
            <person name="Shen B."/>
        </authorList>
    </citation>
    <scope>NUCLEOTIDE SEQUENCE [LARGE SCALE GENOMIC DNA]</scope>
    <source>
        <strain evidence="8 9">NPDC019708</strain>
    </source>
</reference>
<evidence type="ECO:0000259" key="7">
    <source>
        <dbReference type="Pfam" id="PF12696"/>
    </source>
</evidence>
<accession>A0ABV2X0Y1</accession>
<dbReference type="CDD" id="cd01127">
    <property type="entry name" value="TrwB_TraG_TraD_VirD4"/>
    <property type="match status" value="1"/>
</dbReference>
<dbReference type="Gene3D" id="3.40.50.300">
    <property type="entry name" value="P-loop containing nucleotide triphosphate hydrolases"/>
    <property type="match status" value="1"/>
</dbReference>
<feature type="domain" description="TraD/TraG TraM recognition site" evidence="7">
    <location>
        <begin position="430"/>
        <end position="548"/>
    </location>
</feature>
<keyword evidence="4" id="KW-1133">Transmembrane helix</keyword>
<evidence type="ECO:0000256" key="3">
    <source>
        <dbReference type="ARBA" id="ARBA00022692"/>
    </source>
</evidence>
<proteinExistence type="predicted"/>
<evidence type="ECO:0000256" key="1">
    <source>
        <dbReference type="ARBA" id="ARBA00004651"/>
    </source>
</evidence>
<evidence type="ECO:0000256" key="6">
    <source>
        <dbReference type="SAM" id="MobiDB-lite"/>
    </source>
</evidence>
<evidence type="ECO:0000313" key="9">
    <source>
        <dbReference type="Proteomes" id="UP001550628"/>
    </source>
</evidence>
<keyword evidence="2" id="KW-1003">Cell membrane</keyword>
<dbReference type="Pfam" id="PF12696">
    <property type="entry name" value="TraG-D_C"/>
    <property type="match status" value="1"/>
</dbReference>
<comment type="caution">
    <text evidence="8">The sequence shown here is derived from an EMBL/GenBank/DDBJ whole genome shotgun (WGS) entry which is preliminary data.</text>
</comment>
<keyword evidence="5" id="KW-0472">Membrane</keyword>
<dbReference type="InterPro" id="IPR032689">
    <property type="entry name" value="TraG-D_C"/>
</dbReference>
<keyword evidence="9" id="KW-1185">Reference proteome</keyword>
<name>A0ABV2X0Y1_9NOCA</name>
<dbReference type="InterPro" id="IPR027417">
    <property type="entry name" value="P-loop_NTPase"/>
</dbReference>
<gene>
    <name evidence="8" type="ORF">ABZ510_33675</name>
</gene>
<evidence type="ECO:0000256" key="2">
    <source>
        <dbReference type="ARBA" id="ARBA00022475"/>
    </source>
</evidence>
<keyword evidence="3" id="KW-0812">Transmembrane</keyword>
<evidence type="ECO:0000256" key="4">
    <source>
        <dbReference type="ARBA" id="ARBA00022989"/>
    </source>
</evidence>
<evidence type="ECO:0000313" key="8">
    <source>
        <dbReference type="EMBL" id="MEU1956788.1"/>
    </source>
</evidence>
<evidence type="ECO:0000256" key="5">
    <source>
        <dbReference type="ARBA" id="ARBA00023136"/>
    </source>
</evidence>
<dbReference type="PANTHER" id="PTHR37937">
    <property type="entry name" value="CONJUGATIVE TRANSFER: DNA TRANSPORT"/>
    <property type="match status" value="1"/>
</dbReference>